<accession>A0A918U8C1</accession>
<dbReference type="Pfam" id="PF00196">
    <property type="entry name" value="GerE"/>
    <property type="match status" value="1"/>
</dbReference>
<dbReference type="InterPro" id="IPR000792">
    <property type="entry name" value="Tscrpt_reg_LuxR_C"/>
</dbReference>
<protein>
    <submittedName>
        <fullName evidence="8">DNA-binding response regulator</fullName>
    </submittedName>
</protein>
<dbReference type="SMART" id="SM00448">
    <property type="entry name" value="REC"/>
    <property type="match status" value="1"/>
</dbReference>
<dbReference type="SUPFAM" id="SSF46894">
    <property type="entry name" value="C-terminal effector domain of the bipartite response regulators"/>
    <property type="match status" value="1"/>
</dbReference>
<dbReference type="SUPFAM" id="SSF52172">
    <property type="entry name" value="CheY-like"/>
    <property type="match status" value="1"/>
</dbReference>
<keyword evidence="1 5" id="KW-0597">Phosphoprotein</keyword>
<dbReference type="PANTHER" id="PTHR43214:SF41">
    <property type="entry name" value="NITRATE_NITRITE RESPONSE REGULATOR PROTEIN NARP"/>
    <property type="match status" value="1"/>
</dbReference>
<evidence type="ECO:0000256" key="2">
    <source>
        <dbReference type="ARBA" id="ARBA00023015"/>
    </source>
</evidence>
<dbReference type="PROSITE" id="PS00622">
    <property type="entry name" value="HTH_LUXR_1"/>
    <property type="match status" value="1"/>
</dbReference>
<keyword evidence="2" id="KW-0805">Transcription regulation</keyword>
<dbReference type="PROSITE" id="PS50110">
    <property type="entry name" value="RESPONSE_REGULATORY"/>
    <property type="match status" value="1"/>
</dbReference>
<dbReference type="InterPro" id="IPR001789">
    <property type="entry name" value="Sig_transdc_resp-reg_receiver"/>
</dbReference>
<evidence type="ECO:0000256" key="1">
    <source>
        <dbReference type="ARBA" id="ARBA00022553"/>
    </source>
</evidence>
<evidence type="ECO:0000256" key="5">
    <source>
        <dbReference type="PROSITE-ProRule" id="PRU00169"/>
    </source>
</evidence>
<dbReference type="SMART" id="SM00421">
    <property type="entry name" value="HTH_LUXR"/>
    <property type="match status" value="1"/>
</dbReference>
<dbReference type="InterPro" id="IPR058245">
    <property type="entry name" value="NreC/VraR/RcsB-like_REC"/>
</dbReference>
<comment type="caution">
    <text evidence="8">The sequence shown here is derived from an EMBL/GenBank/DDBJ whole genome shotgun (WGS) entry which is preliminary data.</text>
</comment>
<dbReference type="EMBL" id="BMYX01000003">
    <property type="protein sequence ID" value="GGY08390.1"/>
    <property type="molecule type" value="Genomic_DNA"/>
</dbReference>
<evidence type="ECO:0000259" key="6">
    <source>
        <dbReference type="PROSITE" id="PS50043"/>
    </source>
</evidence>
<dbReference type="InterPro" id="IPR011006">
    <property type="entry name" value="CheY-like_superfamily"/>
</dbReference>
<dbReference type="PANTHER" id="PTHR43214">
    <property type="entry name" value="TWO-COMPONENT RESPONSE REGULATOR"/>
    <property type="match status" value="1"/>
</dbReference>
<keyword evidence="4" id="KW-0804">Transcription</keyword>
<proteinExistence type="predicted"/>
<dbReference type="PRINTS" id="PR00038">
    <property type="entry name" value="HTHLUXR"/>
</dbReference>
<feature type="modified residue" description="4-aspartylphosphate" evidence="5">
    <location>
        <position position="54"/>
    </location>
</feature>
<keyword evidence="9" id="KW-1185">Reference proteome</keyword>
<dbReference type="CDD" id="cd17535">
    <property type="entry name" value="REC_NarL-like"/>
    <property type="match status" value="1"/>
</dbReference>
<feature type="domain" description="Response regulatory" evidence="7">
    <location>
        <begin position="3"/>
        <end position="119"/>
    </location>
</feature>
<gene>
    <name evidence="8" type="ORF">GCM10011289_08880</name>
</gene>
<name>A0A918U8C1_9NEIS</name>
<feature type="domain" description="HTH luxR-type" evidence="6">
    <location>
        <begin position="142"/>
        <end position="207"/>
    </location>
</feature>
<dbReference type="GO" id="GO:0006355">
    <property type="term" value="P:regulation of DNA-templated transcription"/>
    <property type="evidence" value="ECO:0007669"/>
    <property type="project" value="InterPro"/>
</dbReference>
<dbReference type="Gene3D" id="3.40.50.2300">
    <property type="match status" value="1"/>
</dbReference>
<evidence type="ECO:0000256" key="4">
    <source>
        <dbReference type="ARBA" id="ARBA00023163"/>
    </source>
</evidence>
<dbReference type="GO" id="GO:0000160">
    <property type="term" value="P:phosphorelay signal transduction system"/>
    <property type="evidence" value="ECO:0007669"/>
    <property type="project" value="InterPro"/>
</dbReference>
<dbReference type="GO" id="GO:0003677">
    <property type="term" value="F:DNA binding"/>
    <property type="evidence" value="ECO:0007669"/>
    <property type="project" value="UniProtKB-KW"/>
</dbReference>
<dbReference type="Pfam" id="PF00072">
    <property type="entry name" value="Response_reg"/>
    <property type="match status" value="1"/>
</dbReference>
<evidence type="ECO:0000313" key="8">
    <source>
        <dbReference type="EMBL" id="GGY08390.1"/>
    </source>
</evidence>
<dbReference type="CDD" id="cd06170">
    <property type="entry name" value="LuxR_C_like"/>
    <property type="match status" value="1"/>
</dbReference>
<evidence type="ECO:0000256" key="3">
    <source>
        <dbReference type="ARBA" id="ARBA00023125"/>
    </source>
</evidence>
<dbReference type="PROSITE" id="PS50043">
    <property type="entry name" value="HTH_LUXR_2"/>
    <property type="match status" value="1"/>
</dbReference>
<reference evidence="8" key="2">
    <citation type="submission" date="2020-09" db="EMBL/GenBank/DDBJ databases">
        <authorList>
            <person name="Sun Q."/>
            <person name="Kim S."/>
        </authorList>
    </citation>
    <scope>NUCLEOTIDE SEQUENCE</scope>
    <source>
        <strain evidence="8">KCTC 32182</strain>
    </source>
</reference>
<dbReference type="Proteomes" id="UP000645257">
    <property type="component" value="Unassembled WGS sequence"/>
</dbReference>
<keyword evidence="3 8" id="KW-0238">DNA-binding</keyword>
<evidence type="ECO:0000259" key="7">
    <source>
        <dbReference type="PROSITE" id="PS50110"/>
    </source>
</evidence>
<organism evidence="8 9">
    <name type="scientific">Paludibacterium paludis</name>
    <dbReference type="NCBI Taxonomy" id="1225769"/>
    <lineage>
        <taxon>Bacteria</taxon>
        <taxon>Pseudomonadati</taxon>
        <taxon>Pseudomonadota</taxon>
        <taxon>Betaproteobacteria</taxon>
        <taxon>Neisseriales</taxon>
        <taxon>Chromobacteriaceae</taxon>
        <taxon>Paludibacterium</taxon>
    </lineage>
</organism>
<reference evidence="8" key="1">
    <citation type="journal article" date="2014" name="Int. J. Syst. Evol. Microbiol.">
        <title>Complete genome sequence of Corynebacterium casei LMG S-19264T (=DSM 44701T), isolated from a smear-ripened cheese.</title>
        <authorList>
            <consortium name="US DOE Joint Genome Institute (JGI-PGF)"/>
            <person name="Walter F."/>
            <person name="Albersmeier A."/>
            <person name="Kalinowski J."/>
            <person name="Ruckert C."/>
        </authorList>
    </citation>
    <scope>NUCLEOTIDE SEQUENCE</scope>
    <source>
        <strain evidence="8">KCTC 32182</strain>
    </source>
</reference>
<evidence type="ECO:0000313" key="9">
    <source>
        <dbReference type="Proteomes" id="UP000645257"/>
    </source>
</evidence>
<dbReference type="RefSeq" id="WP_189531636.1">
    <property type="nucleotide sequence ID" value="NZ_BMYX01000003.1"/>
</dbReference>
<sequence length="209" mass="23221">MKKVIVIDDHPAIRLAIKGLLEKWQEFSIVDESDNGQEGLEKIRQHKPDLVVLDLCLPRSDGLALIRRIKGVDEKIKILVLTGQEERIYAVKAAEEGANGYVTKSKDMMEVYNAASAVMSGYNCFPAEDILASQGRPAYGKATDALSSLSVRELAIMRYIAKGYSNKEISEIFYISQKTVSTYKARVLNKLKLKNSIAIAEFAKTHGLV</sequence>
<dbReference type="InterPro" id="IPR016032">
    <property type="entry name" value="Sig_transdc_resp-reg_C-effctor"/>
</dbReference>
<dbReference type="AlphaFoldDB" id="A0A918U8C1"/>
<dbReference type="InterPro" id="IPR039420">
    <property type="entry name" value="WalR-like"/>
</dbReference>